<dbReference type="InterPro" id="IPR047057">
    <property type="entry name" value="MerR_fam"/>
</dbReference>
<evidence type="ECO:0000313" key="6">
    <source>
        <dbReference type="EMBL" id="MBL4935038.1"/>
    </source>
</evidence>
<organism evidence="6 7">
    <name type="scientific">Clostridium rhizosphaerae</name>
    <dbReference type="NCBI Taxonomy" id="2803861"/>
    <lineage>
        <taxon>Bacteria</taxon>
        <taxon>Bacillati</taxon>
        <taxon>Bacillota</taxon>
        <taxon>Clostridia</taxon>
        <taxon>Eubacteriales</taxon>
        <taxon>Clostridiaceae</taxon>
        <taxon>Clostridium</taxon>
    </lineage>
</organism>
<dbReference type="EMBL" id="JAESWC010000002">
    <property type="protein sequence ID" value="MBL4935038.1"/>
    <property type="molecule type" value="Genomic_DNA"/>
</dbReference>
<proteinExistence type="predicted"/>
<reference evidence="6 7" key="1">
    <citation type="submission" date="2021-01" db="EMBL/GenBank/DDBJ databases">
        <title>Genome public.</title>
        <authorList>
            <person name="Liu C."/>
            <person name="Sun Q."/>
        </authorList>
    </citation>
    <scope>NUCLEOTIDE SEQUENCE [LARGE SCALE GENOMIC DNA]</scope>
    <source>
        <strain evidence="6 7">YIM B02515</strain>
    </source>
</reference>
<evidence type="ECO:0000256" key="3">
    <source>
        <dbReference type="ARBA" id="ARBA00023125"/>
    </source>
</evidence>
<dbReference type="PANTHER" id="PTHR30204:SF69">
    <property type="entry name" value="MERR-FAMILY TRANSCRIPTIONAL REGULATOR"/>
    <property type="match status" value="1"/>
</dbReference>
<dbReference type="Gene3D" id="1.10.1660.10">
    <property type="match status" value="1"/>
</dbReference>
<protein>
    <submittedName>
        <fullName evidence="6">MerR family transcriptional regulator</fullName>
    </submittedName>
</protein>
<keyword evidence="2" id="KW-0805">Transcription regulation</keyword>
<evidence type="ECO:0000256" key="2">
    <source>
        <dbReference type="ARBA" id="ARBA00023015"/>
    </source>
</evidence>
<dbReference type="SUPFAM" id="SSF46955">
    <property type="entry name" value="Putative DNA-binding domain"/>
    <property type="match status" value="1"/>
</dbReference>
<dbReference type="RefSeq" id="WP_202747659.1">
    <property type="nucleotide sequence ID" value="NZ_JAESWC010000002.1"/>
</dbReference>
<dbReference type="Proteomes" id="UP000632377">
    <property type="component" value="Unassembled WGS sequence"/>
</dbReference>
<keyword evidence="1" id="KW-0678">Repressor</keyword>
<sequence>MEYFLRGQIAKMANLSVETLRYYEKIKLIPMPTRTEKGYRLYSKDVLLTLDFIKSAKNSGFTLEQIRTLFSAGDKDVNLEYIEELLTQKLVEIGEKIVELQMMQGELNRIKEYLRLPHECPIFNSFINK</sequence>
<keyword evidence="4" id="KW-0804">Transcription</keyword>
<keyword evidence="7" id="KW-1185">Reference proteome</keyword>
<gene>
    <name evidence="6" type="ORF">JK636_04615</name>
</gene>
<comment type="caution">
    <text evidence="6">The sequence shown here is derived from an EMBL/GenBank/DDBJ whole genome shotgun (WGS) entry which is preliminary data.</text>
</comment>
<evidence type="ECO:0000256" key="4">
    <source>
        <dbReference type="ARBA" id="ARBA00023163"/>
    </source>
</evidence>
<dbReference type="InterPro" id="IPR009061">
    <property type="entry name" value="DNA-bd_dom_put_sf"/>
</dbReference>
<name>A0ABS1T6R8_9CLOT</name>
<dbReference type="PROSITE" id="PS50937">
    <property type="entry name" value="HTH_MERR_2"/>
    <property type="match status" value="1"/>
</dbReference>
<dbReference type="PRINTS" id="PR00040">
    <property type="entry name" value="HTHMERR"/>
</dbReference>
<dbReference type="PANTHER" id="PTHR30204">
    <property type="entry name" value="REDOX-CYCLING DRUG-SENSING TRANSCRIPTIONAL ACTIVATOR SOXR"/>
    <property type="match status" value="1"/>
</dbReference>
<dbReference type="InterPro" id="IPR000551">
    <property type="entry name" value="MerR-type_HTH_dom"/>
</dbReference>
<dbReference type="SMART" id="SM00422">
    <property type="entry name" value="HTH_MERR"/>
    <property type="match status" value="1"/>
</dbReference>
<dbReference type="Pfam" id="PF13411">
    <property type="entry name" value="MerR_1"/>
    <property type="match status" value="1"/>
</dbReference>
<accession>A0ABS1T6R8</accession>
<evidence type="ECO:0000259" key="5">
    <source>
        <dbReference type="PROSITE" id="PS50937"/>
    </source>
</evidence>
<feature type="domain" description="HTH merR-type" evidence="5">
    <location>
        <begin position="7"/>
        <end position="72"/>
    </location>
</feature>
<evidence type="ECO:0000313" key="7">
    <source>
        <dbReference type="Proteomes" id="UP000632377"/>
    </source>
</evidence>
<keyword evidence="3" id="KW-0238">DNA-binding</keyword>
<evidence type="ECO:0000256" key="1">
    <source>
        <dbReference type="ARBA" id="ARBA00022491"/>
    </source>
</evidence>